<dbReference type="AlphaFoldDB" id="A0A3B3ZFA3"/>
<dbReference type="Ensembl" id="ENSPMGT00000003506.1">
    <property type="protein sequence ID" value="ENSPMGP00000003305.1"/>
    <property type="gene ID" value="ENSPMGG00000002866.1"/>
</dbReference>
<name>A0A3B3ZFA3_9GOBI</name>
<sequence length="247" mass="27931">ILFQLPFYILYLIWSALVGSCVVIPCSFDYPSPQKVVRQFTGIWADETSHVIYHPEERKALVQYRNRTKLVGDLHGKNCSLKIDPVQTSDKGPYHFRIEIAQYNNYSYKENAVSVTSTSKLITYLLPLQVMFAQYSTHKSLCSVSHTCPEFPPHFTWSHAGQKEVQHKIEGALWTTTSTLIFQVGHSDHNKPLECTVSHRGGTQQTANTVLSVKCKTLYCHIYIYIGVSIGAALLLLSILLLVVARK</sequence>
<keyword evidence="2" id="KW-0812">Transmembrane</keyword>
<evidence type="ECO:0000256" key="1">
    <source>
        <dbReference type="ARBA" id="ARBA00023157"/>
    </source>
</evidence>
<organism evidence="4 5">
    <name type="scientific">Periophthalmus magnuspinnatus</name>
    <dbReference type="NCBI Taxonomy" id="409849"/>
    <lineage>
        <taxon>Eukaryota</taxon>
        <taxon>Metazoa</taxon>
        <taxon>Chordata</taxon>
        <taxon>Craniata</taxon>
        <taxon>Vertebrata</taxon>
        <taxon>Euteleostomi</taxon>
        <taxon>Actinopterygii</taxon>
        <taxon>Neopterygii</taxon>
        <taxon>Teleostei</taxon>
        <taxon>Neoteleostei</taxon>
        <taxon>Acanthomorphata</taxon>
        <taxon>Gobiaria</taxon>
        <taxon>Gobiiformes</taxon>
        <taxon>Gobioidei</taxon>
        <taxon>Gobiidae</taxon>
        <taxon>Oxudercinae</taxon>
        <taxon>Periophthalmus</taxon>
    </lineage>
</organism>
<evidence type="ECO:0000313" key="4">
    <source>
        <dbReference type="Ensembl" id="ENSPMGP00000003305.1"/>
    </source>
</evidence>
<reference evidence="4" key="1">
    <citation type="submission" date="2025-08" db="UniProtKB">
        <authorList>
            <consortium name="Ensembl"/>
        </authorList>
    </citation>
    <scope>IDENTIFICATION</scope>
</reference>
<keyword evidence="2" id="KW-0472">Membrane</keyword>
<keyword evidence="2" id="KW-1133">Transmembrane helix</keyword>
<reference evidence="4" key="2">
    <citation type="submission" date="2025-09" db="UniProtKB">
        <authorList>
            <consortium name="Ensembl"/>
        </authorList>
    </citation>
    <scope>IDENTIFICATION</scope>
</reference>
<accession>A0A3B3ZFA3</accession>
<dbReference type="Proteomes" id="UP000261520">
    <property type="component" value="Unplaced"/>
</dbReference>
<keyword evidence="5" id="KW-1185">Reference proteome</keyword>
<evidence type="ECO:0000259" key="3">
    <source>
        <dbReference type="PROSITE" id="PS50835"/>
    </source>
</evidence>
<proteinExistence type="predicted"/>
<dbReference type="InterPro" id="IPR036179">
    <property type="entry name" value="Ig-like_dom_sf"/>
</dbReference>
<dbReference type="Pfam" id="PF24518">
    <property type="entry name" value="Ig_CD22"/>
    <property type="match status" value="1"/>
</dbReference>
<dbReference type="Gene3D" id="2.60.40.10">
    <property type="entry name" value="Immunoglobulins"/>
    <property type="match status" value="2"/>
</dbReference>
<dbReference type="InterPro" id="IPR013162">
    <property type="entry name" value="CD80_C2-set"/>
</dbReference>
<dbReference type="PROSITE" id="PS50835">
    <property type="entry name" value="IG_LIKE"/>
    <property type="match status" value="1"/>
</dbReference>
<dbReference type="Pfam" id="PF08205">
    <property type="entry name" value="C2-set_2"/>
    <property type="match status" value="1"/>
</dbReference>
<evidence type="ECO:0000313" key="5">
    <source>
        <dbReference type="Proteomes" id="UP000261520"/>
    </source>
</evidence>
<evidence type="ECO:0000256" key="2">
    <source>
        <dbReference type="SAM" id="Phobius"/>
    </source>
</evidence>
<dbReference type="PANTHER" id="PTHR46484:SF7">
    <property type="entry name" value="MYELIN-ASSOCIATED GLYCOPROTEIN-LIKE-RELATED"/>
    <property type="match status" value="1"/>
</dbReference>
<protein>
    <recommendedName>
        <fullName evidence="3">Ig-like domain-containing protein</fullName>
    </recommendedName>
</protein>
<dbReference type="InterPro" id="IPR056386">
    <property type="entry name" value="Ig_CD22"/>
</dbReference>
<dbReference type="SUPFAM" id="SSF48726">
    <property type="entry name" value="Immunoglobulin"/>
    <property type="match status" value="2"/>
</dbReference>
<feature type="transmembrane region" description="Helical" evidence="2">
    <location>
        <begin position="222"/>
        <end position="245"/>
    </location>
</feature>
<keyword evidence="1" id="KW-1015">Disulfide bond</keyword>
<dbReference type="PANTHER" id="PTHR46484">
    <property type="entry name" value="SI:CH211-171H4.5-RELATED"/>
    <property type="match status" value="1"/>
</dbReference>
<dbReference type="InterPro" id="IPR013783">
    <property type="entry name" value="Ig-like_fold"/>
</dbReference>
<feature type="domain" description="Ig-like" evidence="3">
    <location>
        <begin position="142"/>
        <end position="212"/>
    </location>
</feature>
<dbReference type="InterPro" id="IPR007110">
    <property type="entry name" value="Ig-like_dom"/>
</dbReference>